<dbReference type="Proteomes" id="UP000823399">
    <property type="component" value="Unassembled WGS sequence"/>
</dbReference>
<protein>
    <recommendedName>
        <fullName evidence="4">Secreted protein</fullName>
    </recommendedName>
</protein>
<keyword evidence="1" id="KW-0732">Signal</keyword>
<evidence type="ECO:0000256" key="1">
    <source>
        <dbReference type="SAM" id="SignalP"/>
    </source>
</evidence>
<keyword evidence="3" id="KW-1185">Reference proteome</keyword>
<comment type="caution">
    <text evidence="2">The sequence shown here is derived from an EMBL/GenBank/DDBJ whole genome shotgun (WGS) entry which is preliminary data.</text>
</comment>
<dbReference type="EMBL" id="JABBWM010000129">
    <property type="protein sequence ID" value="KAG2087706.1"/>
    <property type="molecule type" value="Genomic_DNA"/>
</dbReference>
<organism evidence="2 3">
    <name type="scientific">Suillus discolor</name>
    <dbReference type="NCBI Taxonomy" id="1912936"/>
    <lineage>
        <taxon>Eukaryota</taxon>
        <taxon>Fungi</taxon>
        <taxon>Dikarya</taxon>
        <taxon>Basidiomycota</taxon>
        <taxon>Agaricomycotina</taxon>
        <taxon>Agaricomycetes</taxon>
        <taxon>Agaricomycetidae</taxon>
        <taxon>Boletales</taxon>
        <taxon>Suillineae</taxon>
        <taxon>Suillaceae</taxon>
        <taxon>Suillus</taxon>
    </lineage>
</organism>
<feature type="signal peptide" evidence="1">
    <location>
        <begin position="1"/>
        <end position="19"/>
    </location>
</feature>
<proteinExistence type="predicted"/>
<evidence type="ECO:0008006" key="4">
    <source>
        <dbReference type="Google" id="ProtNLM"/>
    </source>
</evidence>
<dbReference type="AlphaFoldDB" id="A0A9P7JLX6"/>
<gene>
    <name evidence="2" type="ORF">F5147DRAFT_727673</name>
</gene>
<evidence type="ECO:0000313" key="2">
    <source>
        <dbReference type="EMBL" id="KAG2087706.1"/>
    </source>
</evidence>
<feature type="chain" id="PRO_5040417432" description="Secreted protein" evidence="1">
    <location>
        <begin position="20"/>
        <end position="93"/>
    </location>
</feature>
<dbReference type="RefSeq" id="XP_041285312.1">
    <property type="nucleotide sequence ID" value="XM_041439274.1"/>
</dbReference>
<name>A0A9P7JLX6_9AGAM</name>
<reference evidence="2" key="1">
    <citation type="journal article" date="2020" name="New Phytol.">
        <title>Comparative genomics reveals dynamic genome evolution in host specialist ectomycorrhizal fungi.</title>
        <authorList>
            <person name="Lofgren L.A."/>
            <person name="Nguyen N.H."/>
            <person name="Vilgalys R."/>
            <person name="Ruytinx J."/>
            <person name="Liao H.L."/>
            <person name="Branco S."/>
            <person name="Kuo A."/>
            <person name="LaButti K."/>
            <person name="Lipzen A."/>
            <person name="Andreopoulos W."/>
            <person name="Pangilinan J."/>
            <person name="Riley R."/>
            <person name="Hundley H."/>
            <person name="Na H."/>
            <person name="Barry K."/>
            <person name="Grigoriev I.V."/>
            <person name="Stajich J.E."/>
            <person name="Kennedy P.G."/>
        </authorList>
    </citation>
    <scope>NUCLEOTIDE SEQUENCE</scope>
    <source>
        <strain evidence="2">FC423</strain>
    </source>
</reference>
<evidence type="ECO:0000313" key="3">
    <source>
        <dbReference type="Proteomes" id="UP000823399"/>
    </source>
</evidence>
<accession>A0A9P7JLX6</accession>
<dbReference type="GeneID" id="64701533"/>
<sequence>MRKMTAFWSLFSCLSPLAGRDTRSHNAAASYGAICSDAPTCSKKGSTAFFMSFCVPWPEAAGIKRRSSVARIDKPPVFCGLLPTSPSPPLTAK</sequence>